<dbReference type="GO" id="GO:0004709">
    <property type="term" value="F:MAP kinase kinase kinase activity"/>
    <property type="evidence" value="ECO:0007669"/>
    <property type="project" value="TreeGrafter"/>
</dbReference>
<keyword evidence="6" id="KW-0067">ATP-binding</keyword>
<evidence type="ECO:0000256" key="6">
    <source>
        <dbReference type="ARBA" id="ARBA00022840"/>
    </source>
</evidence>
<gene>
    <name evidence="8" type="ORF">D623_10020332</name>
</gene>
<dbReference type="Proteomes" id="UP000052978">
    <property type="component" value="Unassembled WGS sequence"/>
</dbReference>
<evidence type="ECO:0000256" key="5">
    <source>
        <dbReference type="ARBA" id="ARBA00022777"/>
    </source>
</evidence>
<keyword evidence="9" id="KW-1185">Reference proteome</keyword>
<reference evidence="8 9" key="1">
    <citation type="journal article" date="2013" name="Nat. Commun.">
        <title>Genome analysis reveals insights into physiology and longevity of the Brandt's bat Myotis brandtii.</title>
        <authorList>
            <person name="Seim I."/>
            <person name="Fang X."/>
            <person name="Xiong Z."/>
            <person name="Lobanov A.V."/>
            <person name="Huang Z."/>
            <person name="Ma S."/>
            <person name="Feng Y."/>
            <person name="Turanov A.A."/>
            <person name="Zhu Y."/>
            <person name="Lenz T.L."/>
            <person name="Gerashchenko M.V."/>
            <person name="Fan D."/>
            <person name="Hee Yim S."/>
            <person name="Yao X."/>
            <person name="Jordan D."/>
            <person name="Xiong Y."/>
            <person name="Ma Y."/>
            <person name="Lyapunov A.N."/>
            <person name="Chen G."/>
            <person name="Kulakova O.I."/>
            <person name="Sun Y."/>
            <person name="Lee S.G."/>
            <person name="Bronson R.T."/>
            <person name="Moskalev A.A."/>
            <person name="Sunyaev S.R."/>
            <person name="Zhang G."/>
            <person name="Krogh A."/>
            <person name="Wang J."/>
            <person name="Gladyshev V.N."/>
        </authorList>
    </citation>
    <scope>NUCLEOTIDE SEQUENCE [LARGE SCALE GENOMIC DNA]</scope>
</reference>
<name>S7NLU8_MYOBR</name>
<dbReference type="PANTHER" id="PTHR46716">
    <property type="entry name" value="MITOGEN-ACTIVATED PROTEIN KINASE KINASE KINASE 7"/>
    <property type="match status" value="1"/>
</dbReference>
<keyword evidence="3" id="KW-0808">Transferase</keyword>
<keyword evidence="2" id="KW-0723">Serine/threonine-protein kinase</keyword>
<dbReference type="EMBL" id="KE164355">
    <property type="protein sequence ID" value="EPQ17395.1"/>
    <property type="molecule type" value="Genomic_DNA"/>
</dbReference>
<dbReference type="GO" id="GO:0006955">
    <property type="term" value="P:immune response"/>
    <property type="evidence" value="ECO:0007669"/>
    <property type="project" value="TreeGrafter"/>
</dbReference>
<evidence type="ECO:0000256" key="3">
    <source>
        <dbReference type="ARBA" id="ARBA00022679"/>
    </source>
</evidence>
<evidence type="ECO:0000256" key="7">
    <source>
        <dbReference type="SAM" id="MobiDB-lite"/>
    </source>
</evidence>
<evidence type="ECO:0000256" key="1">
    <source>
        <dbReference type="ARBA" id="ARBA00006529"/>
    </source>
</evidence>
<dbReference type="GO" id="GO:0043123">
    <property type="term" value="P:positive regulation of canonical NF-kappaB signal transduction"/>
    <property type="evidence" value="ECO:0007669"/>
    <property type="project" value="TreeGrafter"/>
</dbReference>
<keyword evidence="4" id="KW-0547">Nucleotide-binding</keyword>
<sequence>MSADMSEIEARVAATTACPKPNGGHQKTASSGNILDVPEIILSGNGQPRRRSIQDLIVTGTEPRQRKQELVAELDQDEKDQQNTSRLVQEHKKLLDENKSLSTYYQQCHKQREVIRSQRQKQQDTL</sequence>
<proteinExistence type="inferred from homology"/>
<dbReference type="GO" id="GO:0005524">
    <property type="term" value="F:ATP binding"/>
    <property type="evidence" value="ECO:0007669"/>
    <property type="project" value="UniProtKB-KW"/>
</dbReference>
<evidence type="ECO:0000313" key="9">
    <source>
        <dbReference type="Proteomes" id="UP000052978"/>
    </source>
</evidence>
<feature type="region of interest" description="Disordered" evidence="7">
    <location>
        <begin position="1"/>
        <end position="34"/>
    </location>
</feature>
<feature type="region of interest" description="Disordered" evidence="7">
    <location>
        <begin position="57"/>
        <end position="87"/>
    </location>
</feature>
<keyword evidence="5 8" id="KW-0418">Kinase</keyword>
<evidence type="ECO:0000256" key="4">
    <source>
        <dbReference type="ARBA" id="ARBA00022741"/>
    </source>
</evidence>
<dbReference type="GO" id="GO:0007254">
    <property type="term" value="P:JNK cascade"/>
    <property type="evidence" value="ECO:0007669"/>
    <property type="project" value="TreeGrafter"/>
</dbReference>
<dbReference type="AlphaFoldDB" id="S7NLU8"/>
<evidence type="ECO:0000313" key="8">
    <source>
        <dbReference type="EMBL" id="EPQ17395.1"/>
    </source>
</evidence>
<protein>
    <submittedName>
        <fullName evidence="8">Mitogen-activated protein kinase kinase kinase 7</fullName>
    </submittedName>
</protein>
<organism evidence="8 9">
    <name type="scientific">Myotis brandtii</name>
    <name type="common">Brandt's bat</name>
    <dbReference type="NCBI Taxonomy" id="109478"/>
    <lineage>
        <taxon>Eukaryota</taxon>
        <taxon>Metazoa</taxon>
        <taxon>Chordata</taxon>
        <taxon>Craniata</taxon>
        <taxon>Vertebrata</taxon>
        <taxon>Euteleostomi</taxon>
        <taxon>Mammalia</taxon>
        <taxon>Eutheria</taxon>
        <taxon>Laurasiatheria</taxon>
        <taxon>Chiroptera</taxon>
        <taxon>Yangochiroptera</taxon>
        <taxon>Vespertilionidae</taxon>
        <taxon>Myotis</taxon>
    </lineage>
</organism>
<dbReference type="PANTHER" id="PTHR46716:SF1">
    <property type="entry name" value="MITOGEN-ACTIVATED PROTEIN KINASE KINASE KINASE 7"/>
    <property type="match status" value="1"/>
</dbReference>
<comment type="similarity">
    <text evidence="1">Belongs to the protein kinase superfamily. STE Ser/Thr protein kinase family. MAP kinase kinase kinase subfamily.</text>
</comment>
<accession>S7NLU8</accession>
<evidence type="ECO:0000256" key="2">
    <source>
        <dbReference type="ARBA" id="ARBA00022527"/>
    </source>
</evidence>